<evidence type="ECO:0000313" key="4">
    <source>
        <dbReference type="EMBL" id="KAL0640650.1"/>
    </source>
</evidence>
<dbReference type="Pfam" id="PF07993">
    <property type="entry name" value="NAD_binding_4"/>
    <property type="match status" value="1"/>
</dbReference>
<dbReference type="InterPro" id="IPR020806">
    <property type="entry name" value="PKS_PP-bd"/>
</dbReference>
<sequence length="1021" mass="108331">MGSPESPQLSYFVATLDYAQRVNAANPHAISTINQLLDERAASTPHLPVVGFAVPTPDDSAWPSLVYTCQDLSNISNALAHQLVDSRALPAVTETAETAATPPTAAILASSSAQFLMTFLALVRIGYSVLLIGPQCTPREISHLLTATACTHIFHSSPLAAPPPASCTAHVLPALPPSSATPPYPTPRGVAGSTCAYIHHTSGTSSGLPTAIAHTHAAATSRLPQLASATSFSTTPLYHGGTADLLRSLMSSSMIWLYPPSAPITSTNVLKALEAADAVSLPPSLFTAVPYVLELCAVDERVMRRLVAMDMVGVGGAPLRAEVGSEMVRRGVKLVSRFGSSECGFLMSSHRDFDTDTEWEYLRVSPESTQLQFTPLTPGASTLELTVLPDWPQIALPNRADGAYITGDLFTPHATIPSAYRYSGRRDATLVLSNGRKLDAASIEAEITARGAARDAVVFGRDRPFPGVLLFGAHEDAAALLAGTIMAEMVVVVAAGEEPPRSSKGVIMRGVVEEMFKGVIDGAYRRFEEAGGAGGGGIGGRGGDVVGEAVRDVAGPLGEDEDLFAAGVDSVMAALIRGRLLKGLQTGATLPRNVVFEQRTIRGLREYISRGAAADNGPPAPQTDLMRRLVDKYGDFSSHPGGPQNGPVAGAASGHVVVLTGATGALGAHLLHQLCQRPGTVKVICLCRAKDPAHARARIDESLRARKLPPRGACVVAYPAALGKPDLGLGAAVYEQLKNEVSVIIHAAWAVNFVASLESFEKDHIAGTRNLADLALRSVRCARLCFCSSTAAVLGLAKPNTYIPEQFTDDPDAAAPLGYARSKWVAEQVCQRLQGRAVVVRIGQLCADRAGGVWNETEAWPLMFASVNVVGCLPELEEKLSWLPVDIAAEAVLDIALQDGPPREQVFHVVNTDTSTSWASVLDWILQRDDASFERAAPSLWVKKLADTEDLAPTNPSRKLLGLWEASYGEGAVRGNVDYCFEVKNTLALSKALGRGEGWQVGSEYVQNIWNSWVQSGFIKV</sequence>
<name>A0ABR3GXN6_9PEZI</name>
<dbReference type="InterPro" id="IPR051414">
    <property type="entry name" value="Adenylate-forming_Reductase"/>
</dbReference>
<dbReference type="Proteomes" id="UP001447188">
    <property type="component" value="Unassembled WGS sequence"/>
</dbReference>
<keyword evidence="2" id="KW-0597">Phosphoprotein</keyword>
<reference evidence="4 5" key="1">
    <citation type="submission" date="2024-02" db="EMBL/GenBank/DDBJ databases">
        <title>Discinaceae phylogenomics.</title>
        <authorList>
            <person name="Dirks A.C."/>
            <person name="James T.Y."/>
        </authorList>
    </citation>
    <scope>NUCLEOTIDE SEQUENCE [LARGE SCALE GENOMIC DNA]</scope>
    <source>
        <strain evidence="4 5">ACD0624</strain>
    </source>
</reference>
<keyword evidence="1" id="KW-0596">Phosphopantetheine</keyword>
<dbReference type="SMART" id="SM00823">
    <property type="entry name" value="PKS_PP"/>
    <property type="match status" value="1"/>
</dbReference>
<accession>A0ABR3GXN6</accession>
<comment type="caution">
    <text evidence="4">The sequence shown here is derived from an EMBL/GenBank/DDBJ whole genome shotgun (WGS) entry which is preliminary data.</text>
</comment>
<dbReference type="InterPro" id="IPR000873">
    <property type="entry name" value="AMP-dep_synth/lig_dom"/>
</dbReference>
<organism evidence="4 5">
    <name type="scientific">Discina gigas</name>
    <dbReference type="NCBI Taxonomy" id="1032678"/>
    <lineage>
        <taxon>Eukaryota</taxon>
        <taxon>Fungi</taxon>
        <taxon>Dikarya</taxon>
        <taxon>Ascomycota</taxon>
        <taxon>Pezizomycotina</taxon>
        <taxon>Pezizomycetes</taxon>
        <taxon>Pezizales</taxon>
        <taxon>Discinaceae</taxon>
        <taxon>Discina</taxon>
    </lineage>
</organism>
<dbReference type="SUPFAM" id="SSF47336">
    <property type="entry name" value="ACP-like"/>
    <property type="match status" value="1"/>
</dbReference>
<dbReference type="InterPro" id="IPR006162">
    <property type="entry name" value="Ppantetheine_attach_site"/>
</dbReference>
<dbReference type="EMBL" id="JBBBZM010000002">
    <property type="protein sequence ID" value="KAL0640650.1"/>
    <property type="molecule type" value="Genomic_DNA"/>
</dbReference>
<dbReference type="InterPro" id="IPR009081">
    <property type="entry name" value="PP-bd_ACP"/>
</dbReference>
<gene>
    <name evidence="4" type="ORF">Q9L58_000320</name>
</gene>
<evidence type="ECO:0000256" key="1">
    <source>
        <dbReference type="ARBA" id="ARBA00022450"/>
    </source>
</evidence>
<dbReference type="InterPro" id="IPR036291">
    <property type="entry name" value="NAD(P)-bd_dom_sf"/>
</dbReference>
<dbReference type="Pfam" id="PF00501">
    <property type="entry name" value="AMP-binding"/>
    <property type="match status" value="1"/>
</dbReference>
<protein>
    <recommendedName>
        <fullName evidence="3">Polyketide synthase-like phosphopantetheine-binding domain-containing protein</fullName>
    </recommendedName>
</protein>
<evidence type="ECO:0000259" key="3">
    <source>
        <dbReference type="SMART" id="SM00823"/>
    </source>
</evidence>
<evidence type="ECO:0000256" key="2">
    <source>
        <dbReference type="ARBA" id="ARBA00022553"/>
    </source>
</evidence>
<dbReference type="PANTHER" id="PTHR43439">
    <property type="entry name" value="PHENYLACETATE-COENZYME A LIGASE"/>
    <property type="match status" value="1"/>
</dbReference>
<dbReference type="InterPro" id="IPR042099">
    <property type="entry name" value="ANL_N_sf"/>
</dbReference>
<dbReference type="SUPFAM" id="SSF56801">
    <property type="entry name" value="Acetyl-CoA synthetase-like"/>
    <property type="match status" value="1"/>
</dbReference>
<dbReference type="Pfam" id="PF23562">
    <property type="entry name" value="AMP-binding_C_3"/>
    <property type="match status" value="2"/>
</dbReference>
<keyword evidence="5" id="KW-1185">Reference proteome</keyword>
<dbReference type="PANTHER" id="PTHR43439:SF2">
    <property type="entry name" value="ENZYME, PUTATIVE (JCVI)-RELATED"/>
    <property type="match status" value="1"/>
</dbReference>
<proteinExistence type="predicted"/>
<dbReference type="InterPro" id="IPR013120">
    <property type="entry name" value="FAR_NAD-bd"/>
</dbReference>
<dbReference type="PROSITE" id="PS00012">
    <property type="entry name" value="PHOSPHOPANTETHEINE"/>
    <property type="match status" value="1"/>
</dbReference>
<dbReference type="Gene3D" id="1.10.1200.10">
    <property type="entry name" value="ACP-like"/>
    <property type="match status" value="1"/>
</dbReference>
<feature type="domain" description="Polyketide synthase-like phosphopantetheine-binding" evidence="3">
    <location>
        <begin position="543"/>
        <end position="612"/>
    </location>
</feature>
<dbReference type="Gene3D" id="3.40.50.720">
    <property type="entry name" value="NAD(P)-binding Rossmann-like Domain"/>
    <property type="match status" value="1"/>
</dbReference>
<dbReference type="InterPro" id="IPR036736">
    <property type="entry name" value="ACP-like_sf"/>
</dbReference>
<dbReference type="SUPFAM" id="SSF51735">
    <property type="entry name" value="NAD(P)-binding Rossmann-fold domains"/>
    <property type="match status" value="1"/>
</dbReference>
<dbReference type="Pfam" id="PF00550">
    <property type="entry name" value="PP-binding"/>
    <property type="match status" value="1"/>
</dbReference>
<evidence type="ECO:0000313" key="5">
    <source>
        <dbReference type="Proteomes" id="UP001447188"/>
    </source>
</evidence>
<dbReference type="Gene3D" id="3.40.50.12780">
    <property type="entry name" value="N-terminal domain of ligase-like"/>
    <property type="match status" value="1"/>
</dbReference>